<evidence type="ECO:0000313" key="3">
    <source>
        <dbReference type="Proteomes" id="UP000011185"/>
    </source>
</evidence>
<dbReference type="AlphaFoldDB" id="L7JZS7"/>
<dbReference type="EMBL" id="JH993802">
    <property type="protein sequence ID" value="ELQ76944.1"/>
    <property type="molecule type" value="Genomic_DNA"/>
</dbReference>
<name>L7JZS7_TRAHO</name>
<dbReference type="Proteomes" id="UP000011185">
    <property type="component" value="Unassembled WGS sequence"/>
</dbReference>
<organism evidence="2 3">
    <name type="scientific">Trachipleistophora hominis</name>
    <name type="common">Microsporidian parasite</name>
    <dbReference type="NCBI Taxonomy" id="72359"/>
    <lineage>
        <taxon>Eukaryota</taxon>
        <taxon>Fungi</taxon>
        <taxon>Fungi incertae sedis</taxon>
        <taxon>Microsporidia</taxon>
        <taxon>Pleistophoridae</taxon>
        <taxon>Trachipleistophora</taxon>
    </lineage>
</organism>
<reference evidence="2 3" key="1">
    <citation type="journal article" date="2012" name="PLoS Pathog.">
        <title>The genome of the obligate intracellular parasite Trachipleistophora hominis: new insights into microsporidian genome dynamics and reductive evolution.</title>
        <authorList>
            <person name="Heinz E."/>
            <person name="Williams T.A."/>
            <person name="Nakjang S."/>
            <person name="Noel C.J."/>
            <person name="Swan D.C."/>
            <person name="Goldberg A.V."/>
            <person name="Harris S.R."/>
            <person name="Weinmaier T."/>
            <person name="Markert S."/>
            <person name="Becher D."/>
            <person name="Bernhardt J."/>
            <person name="Dagan T."/>
            <person name="Hacker C."/>
            <person name="Lucocq J.M."/>
            <person name="Schweder T."/>
            <person name="Rattei T."/>
            <person name="Hall N."/>
            <person name="Hirt R.P."/>
            <person name="Embley T.M."/>
        </authorList>
    </citation>
    <scope>NUCLEOTIDE SEQUENCE [LARGE SCALE GENOMIC DNA]</scope>
</reference>
<proteinExistence type="predicted"/>
<dbReference type="HOGENOM" id="CLU_3144005_0_0_1"/>
<gene>
    <name evidence="2" type="ORF">THOM_0061</name>
</gene>
<keyword evidence="3" id="KW-1185">Reference proteome</keyword>
<dbReference type="VEuPathDB" id="MicrosporidiaDB:THOM_0061"/>
<evidence type="ECO:0000256" key="1">
    <source>
        <dbReference type="SAM" id="MobiDB-lite"/>
    </source>
</evidence>
<evidence type="ECO:0000313" key="2">
    <source>
        <dbReference type="EMBL" id="ELQ76944.1"/>
    </source>
</evidence>
<accession>L7JZS7</accession>
<feature type="region of interest" description="Disordered" evidence="1">
    <location>
        <begin position="28"/>
        <end position="49"/>
    </location>
</feature>
<sequence>MHITIPGMASESVRDLYYLKLDLRRRPPHMSTLTNRSADAEDFHRHKRL</sequence>
<dbReference type="InParanoid" id="L7JZS7"/>
<protein>
    <submittedName>
        <fullName evidence="2">Uncharacterized protein</fullName>
    </submittedName>
</protein>
<feature type="compositionally biased region" description="Basic and acidic residues" evidence="1">
    <location>
        <begin position="38"/>
        <end position="49"/>
    </location>
</feature>